<name>A0A2U8QUU4_9FLAO</name>
<dbReference type="AlphaFoldDB" id="A0A2U8QUU4"/>
<protein>
    <submittedName>
        <fullName evidence="12">Energy transducer TonB</fullName>
    </submittedName>
</protein>
<keyword evidence="4" id="KW-1003">Cell membrane</keyword>
<evidence type="ECO:0000256" key="8">
    <source>
        <dbReference type="ARBA" id="ARBA00022989"/>
    </source>
</evidence>
<dbReference type="Pfam" id="PF03544">
    <property type="entry name" value="TonB_C"/>
    <property type="match status" value="1"/>
</dbReference>
<dbReference type="NCBIfam" id="TIGR01352">
    <property type="entry name" value="tonB_Cterm"/>
    <property type="match status" value="1"/>
</dbReference>
<dbReference type="InterPro" id="IPR006260">
    <property type="entry name" value="TonB/TolA_C"/>
</dbReference>
<dbReference type="PROSITE" id="PS52015">
    <property type="entry name" value="TONB_CTD"/>
    <property type="match status" value="1"/>
</dbReference>
<evidence type="ECO:0000256" key="7">
    <source>
        <dbReference type="ARBA" id="ARBA00022927"/>
    </source>
</evidence>
<evidence type="ECO:0000259" key="11">
    <source>
        <dbReference type="PROSITE" id="PS52015"/>
    </source>
</evidence>
<dbReference type="GO" id="GO:0015031">
    <property type="term" value="P:protein transport"/>
    <property type="evidence" value="ECO:0007669"/>
    <property type="project" value="UniProtKB-KW"/>
</dbReference>
<comment type="similarity">
    <text evidence="2">Belongs to the TonB family.</text>
</comment>
<feature type="transmembrane region" description="Helical" evidence="10">
    <location>
        <begin position="16"/>
        <end position="34"/>
    </location>
</feature>
<sequence length="248" mass="27778">MELKKNPDVDPKRNSGLYFLIGLTSVLALTYIGIEMKTYEKSVETSNEFITDNNVIDEEETIITLPPVQRLPPPPPPAPEVIEVVKDEIKLEEKKIETTEVQEDKPVVVVKASEVGGEGDSLDDIPDEMPFAVIENIPVFPGCEGLPKNKQMDCFNEHMNKHIKKYFTYPERAAENGSQGTVSVQFTIDKEGNVVDILTRARGVKADSDLLEKEAKRIISKLPKFTPGKQRGKPVKVKYGLPITFRLQ</sequence>
<keyword evidence="7" id="KW-0653">Protein transport</keyword>
<dbReference type="PANTHER" id="PTHR33446">
    <property type="entry name" value="PROTEIN TONB-RELATED"/>
    <property type="match status" value="1"/>
</dbReference>
<evidence type="ECO:0000313" key="12">
    <source>
        <dbReference type="EMBL" id="AWM13980.1"/>
    </source>
</evidence>
<keyword evidence="6 10" id="KW-0812">Transmembrane</keyword>
<evidence type="ECO:0000313" key="13">
    <source>
        <dbReference type="Proteomes" id="UP000245429"/>
    </source>
</evidence>
<evidence type="ECO:0000256" key="10">
    <source>
        <dbReference type="SAM" id="Phobius"/>
    </source>
</evidence>
<keyword evidence="8 10" id="KW-1133">Transmembrane helix</keyword>
<dbReference type="EMBL" id="CP029463">
    <property type="protein sequence ID" value="AWM13980.1"/>
    <property type="molecule type" value="Genomic_DNA"/>
</dbReference>
<dbReference type="PANTHER" id="PTHR33446:SF2">
    <property type="entry name" value="PROTEIN TONB"/>
    <property type="match status" value="1"/>
</dbReference>
<evidence type="ECO:0000256" key="9">
    <source>
        <dbReference type="ARBA" id="ARBA00023136"/>
    </source>
</evidence>
<accession>A0A2U8QUU4</accession>
<evidence type="ECO:0000256" key="1">
    <source>
        <dbReference type="ARBA" id="ARBA00004383"/>
    </source>
</evidence>
<evidence type="ECO:0000256" key="2">
    <source>
        <dbReference type="ARBA" id="ARBA00006555"/>
    </source>
</evidence>
<dbReference type="GO" id="GO:0055085">
    <property type="term" value="P:transmembrane transport"/>
    <property type="evidence" value="ECO:0007669"/>
    <property type="project" value="InterPro"/>
</dbReference>
<proteinExistence type="inferred from homology"/>
<keyword evidence="9 10" id="KW-0472">Membrane</keyword>
<dbReference type="RefSeq" id="WP_109569347.1">
    <property type="nucleotide sequence ID" value="NZ_CP029463.1"/>
</dbReference>
<dbReference type="GO" id="GO:0031992">
    <property type="term" value="F:energy transducer activity"/>
    <property type="evidence" value="ECO:0007669"/>
    <property type="project" value="TreeGrafter"/>
</dbReference>
<gene>
    <name evidence="12" type="ORF">DI487_08990</name>
</gene>
<dbReference type="GO" id="GO:0098797">
    <property type="term" value="C:plasma membrane protein complex"/>
    <property type="evidence" value="ECO:0007669"/>
    <property type="project" value="TreeGrafter"/>
</dbReference>
<dbReference type="OrthoDB" id="1095452at2"/>
<keyword evidence="13" id="KW-1185">Reference proteome</keyword>
<dbReference type="SUPFAM" id="SSF74653">
    <property type="entry name" value="TolA/TonB C-terminal domain"/>
    <property type="match status" value="1"/>
</dbReference>
<dbReference type="KEGG" id="fse:DI487_08990"/>
<evidence type="ECO:0000256" key="4">
    <source>
        <dbReference type="ARBA" id="ARBA00022475"/>
    </source>
</evidence>
<evidence type="ECO:0000256" key="3">
    <source>
        <dbReference type="ARBA" id="ARBA00022448"/>
    </source>
</evidence>
<keyword evidence="3" id="KW-0813">Transport</keyword>
<evidence type="ECO:0000256" key="6">
    <source>
        <dbReference type="ARBA" id="ARBA00022692"/>
    </source>
</evidence>
<reference evidence="12 13" key="1">
    <citation type="submission" date="2018-05" db="EMBL/GenBank/DDBJ databases">
        <title>Flavobacterium sp. MEBiC07310.</title>
        <authorList>
            <person name="Baek K."/>
        </authorList>
    </citation>
    <scope>NUCLEOTIDE SEQUENCE [LARGE SCALE GENOMIC DNA]</scope>
    <source>
        <strain evidence="12 13">MEBiC07310</strain>
    </source>
</reference>
<feature type="domain" description="TonB C-terminal" evidence="11">
    <location>
        <begin position="154"/>
        <end position="248"/>
    </location>
</feature>
<organism evidence="12 13">
    <name type="scientific">Flavobacterium sediminis</name>
    <dbReference type="NCBI Taxonomy" id="2201181"/>
    <lineage>
        <taxon>Bacteria</taxon>
        <taxon>Pseudomonadati</taxon>
        <taxon>Bacteroidota</taxon>
        <taxon>Flavobacteriia</taxon>
        <taxon>Flavobacteriales</taxon>
        <taxon>Flavobacteriaceae</taxon>
        <taxon>Flavobacterium</taxon>
    </lineage>
</organism>
<dbReference type="Gene3D" id="3.30.1150.10">
    <property type="match status" value="1"/>
</dbReference>
<keyword evidence="5" id="KW-0997">Cell inner membrane</keyword>
<evidence type="ECO:0000256" key="5">
    <source>
        <dbReference type="ARBA" id="ARBA00022519"/>
    </source>
</evidence>
<dbReference type="InterPro" id="IPR051045">
    <property type="entry name" value="TonB-dependent_transducer"/>
</dbReference>
<comment type="subcellular location">
    <subcellularLocation>
        <location evidence="1">Cell inner membrane</location>
        <topology evidence="1">Single-pass membrane protein</topology>
        <orientation evidence="1">Periplasmic side</orientation>
    </subcellularLocation>
</comment>
<dbReference type="Proteomes" id="UP000245429">
    <property type="component" value="Chromosome"/>
</dbReference>
<dbReference type="InterPro" id="IPR037682">
    <property type="entry name" value="TonB_C"/>
</dbReference>